<evidence type="ECO:0000256" key="6">
    <source>
        <dbReference type="ARBA" id="ARBA00023204"/>
    </source>
</evidence>
<dbReference type="Gene3D" id="3.40.50.300">
    <property type="entry name" value="P-loop containing nucleotide triphosphate hydrolases"/>
    <property type="match status" value="1"/>
</dbReference>
<dbReference type="AlphaFoldDB" id="A0A4R2RJM2"/>
<comment type="caution">
    <text evidence="9">The sequence shown here is derived from an EMBL/GenBank/DDBJ whole genome shotgun (WGS) entry which is preliminary data.</text>
</comment>
<dbReference type="InterPro" id="IPR045076">
    <property type="entry name" value="MutS"/>
</dbReference>
<dbReference type="EMBL" id="SLXT01000047">
    <property type="protein sequence ID" value="TCP59871.1"/>
    <property type="molecule type" value="Genomic_DNA"/>
</dbReference>
<evidence type="ECO:0000256" key="4">
    <source>
        <dbReference type="ARBA" id="ARBA00022840"/>
    </source>
</evidence>
<dbReference type="PANTHER" id="PTHR11361">
    <property type="entry name" value="DNA MISMATCH REPAIR PROTEIN MUTS FAMILY MEMBER"/>
    <property type="match status" value="1"/>
</dbReference>
<keyword evidence="6" id="KW-0227">DNA damage</keyword>
<evidence type="ECO:0000313" key="10">
    <source>
        <dbReference type="Proteomes" id="UP000294813"/>
    </source>
</evidence>
<keyword evidence="6" id="KW-0234">DNA repair</keyword>
<dbReference type="SMART" id="SM00533">
    <property type="entry name" value="MUTSd"/>
    <property type="match status" value="1"/>
</dbReference>
<dbReference type="InterPro" id="IPR000432">
    <property type="entry name" value="DNA_mismatch_repair_MutS_C"/>
</dbReference>
<gene>
    <name evidence="9" type="ORF">EDD73_1471</name>
</gene>
<dbReference type="CDD" id="cd03284">
    <property type="entry name" value="ABC_MutS1"/>
    <property type="match status" value="1"/>
</dbReference>
<dbReference type="Proteomes" id="UP000294813">
    <property type="component" value="Unassembled WGS sequence"/>
</dbReference>
<name>A0A4R2RJM2_9FIRM</name>
<evidence type="ECO:0000256" key="1">
    <source>
        <dbReference type="ARBA" id="ARBA00006271"/>
    </source>
</evidence>
<dbReference type="GO" id="GO:0030983">
    <property type="term" value="F:mismatched DNA binding"/>
    <property type="evidence" value="ECO:0007669"/>
    <property type="project" value="InterPro"/>
</dbReference>
<dbReference type="FunFam" id="3.40.50.300:FF:000870">
    <property type="entry name" value="MutS protein homolog 4"/>
    <property type="match status" value="1"/>
</dbReference>
<evidence type="ECO:0000256" key="5">
    <source>
        <dbReference type="ARBA" id="ARBA00023125"/>
    </source>
</evidence>
<dbReference type="Gene3D" id="1.10.1420.10">
    <property type="match status" value="2"/>
</dbReference>
<keyword evidence="10" id="KW-1185">Reference proteome</keyword>
<comment type="function">
    <text evidence="7">This protein is involved in the repair of mismatches in DNA. It is possible that it carries out the mismatch recognition step. This protein has a weak ATPase activity.</text>
</comment>
<accession>A0A4R2RJM2</accession>
<dbReference type="InterPro" id="IPR007696">
    <property type="entry name" value="DNA_mismatch_repair_MutS_core"/>
</dbReference>
<comment type="similarity">
    <text evidence="1">Belongs to the DNA mismatch repair MutS family.</text>
</comment>
<dbReference type="SMART" id="SM00534">
    <property type="entry name" value="MUTSac"/>
    <property type="match status" value="1"/>
</dbReference>
<dbReference type="PANTHER" id="PTHR11361:SF34">
    <property type="entry name" value="DNA MISMATCH REPAIR PROTEIN MSH1, MITOCHONDRIAL"/>
    <property type="match status" value="1"/>
</dbReference>
<protein>
    <recommendedName>
        <fullName evidence="2">DNA mismatch repair protein MutS</fullName>
    </recommendedName>
</protein>
<sequence>MGQQIDPLTSVESDIRAVLVDAPPLSVRDGGVIRSGYSAEIDELRQVAGSGKEWLTFIEQRERDRTGIRSLKVGFTRVFGYYIEVSRAQLDNVPADYIRKQTLANGERFITPELKKYEETIIGAEEKLKQLEYQAFVELRGRIVQVLTTLQKTAHQVAELDVWLSMAHIAVERGYVRPEVHEGTTLLIEGGRHPVVEASVGPGVFVPNDTRFDEKQSLLLITGPNMAGKSTYMRQVALIVLMAQIGSFVPANRAIIGLADRIFTRVGASDDLASGQSTFMVEMTEVAHILHHATERSLLILDEVGRGTSTYDGMAIAWSVAEAVHRMGARALFATHYHELVQLESTLERAACYNVAIRESDDTIVFLHQIRPGGVDKSYGIQVARLAGLPSSVIRRAHEILSTLEQGKKSTASTIGDAPSAEIALTEPVVSPMMLMESAVGGEVDQLALFYPNGEPVKKSGKTAVSERLVNQLTRLDINRMTPLEALTWIAKAQKKIKQGDGSWD</sequence>
<dbReference type="PROSITE" id="PS00486">
    <property type="entry name" value="DNA_MISMATCH_REPAIR_2"/>
    <property type="match status" value="1"/>
</dbReference>
<evidence type="ECO:0000256" key="7">
    <source>
        <dbReference type="ARBA" id="ARBA00024647"/>
    </source>
</evidence>
<proteinExistence type="inferred from homology"/>
<dbReference type="InterPro" id="IPR036187">
    <property type="entry name" value="DNA_mismatch_repair_MutS_sf"/>
</dbReference>
<dbReference type="Pfam" id="PF00488">
    <property type="entry name" value="MutS_V"/>
    <property type="match status" value="1"/>
</dbReference>
<evidence type="ECO:0000313" key="9">
    <source>
        <dbReference type="EMBL" id="TCP59871.1"/>
    </source>
</evidence>
<dbReference type="GO" id="GO:0140664">
    <property type="term" value="F:ATP-dependent DNA damage sensor activity"/>
    <property type="evidence" value="ECO:0007669"/>
    <property type="project" value="InterPro"/>
</dbReference>
<dbReference type="SUPFAM" id="SSF52540">
    <property type="entry name" value="P-loop containing nucleoside triphosphate hydrolases"/>
    <property type="match status" value="1"/>
</dbReference>
<evidence type="ECO:0000256" key="3">
    <source>
        <dbReference type="ARBA" id="ARBA00022741"/>
    </source>
</evidence>
<dbReference type="GO" id="GO:0005524">
    <property type="term" value="F:ATP binding"/>
    <property type="evidence" value="ECO:0007669"/>
    <property type="project" value="UniProtKB-KW"/>
</dbReference>
<evidence type="ECO:0000259" key="8">
    <source>
        <dbReference type="PROSITE" id="PS00486"/>
    </source>
</evidence>
<dbReference type="Pfam" id="PF05190">
    <property type="entry name" value="MutS_IV"/>
    <property type="match status" value="1"/>
</dbReference>
<organism evidence="9 10">
    <name type="scientific">Heliophilum fasciatum</name>
    <dbReference type="NCBI Taxonomy" id="35700"/>
    <lineage>
        <taxon>Bacteria</taxon>
        <taxon>Bacillati</taxon>
        <taxon>Bacillota</taxon>
        <taxon>Clostridia</taxon>
        <taxon>Eubacteriales</taxon>
        <taxon>Heliobacteriaceae</taxon>
        <taxon>Heliophilum</taxon>
    </lineage>
</organism>
<evidence type="ECO:0000256" key="2">
    <source>
        <dbReference type="ARBA" id="ARBA00021982"/>
    </source>
</evidence>
<keyword evidence="4" id="KW-0067">ATP-binding</keyword>
<dbReference type="GO" id="GO:0006298">
    <property type="term" value="P:mismatch repair"/>
    <property type="evidence" value="ECO:0007669"/>
    <property type="project" value="InterPro"/>
</dbReference>
<keyword evidence="5" id="KW-0238">DNA-binding</keyword>
<reference evidence="9 10" key="1">
    <citation type="submission" date="2019-03" db="EMBL/GenBank/DDBJ databases">
        <title>Genomic Encyclopedia of Type Strains, Phase IV (KMG-IV): sequencing the most valuable type-strain genomes for metagenomic binning, comparative biology and taxonomic classification.</title>
        <authorList>
            <person name="Goeker M."/>
        </authorList>
    </citation>
    <scope>NUCLEOTIDE SEQUENCE [LARGE SCALE GENOMIC DNA]</scope>
    <source>
        <strain evidence="9 10">DSM 11170</strain>
    </source>
</reference>
<keyword evidence="3" id="KW-0547">Nucleotide-binding</keyword>
<dbReference type="InterPro" id="IPR027417">
    <property type="entry name" value="P-loop_NTPase"/>
</dbReference>
<dbReference type="NCBIfam" id="NF003810">
    <property type="entry name" value="PRK05399.1"/>
    <property type="match status" value="1"/>
</dbReference>
<dbReference type="InterPro" id="IPR007861">
    <property type="entry name" value="DNA_mismatch_repair_MutS_clamp"/>
</dbReference>
<feature type="domain" description="DNA mismatch repair proteins mutS family" evidence="8">
    <location>
        <begin position="297"/>
        <end position="313"/>
    </location>
</feature>
<dbReference type="SUPFAM" id="SSF48334">
    <property type="entry name" value="DNA repair protein MutS, domain III"/>
    <property type="match status" value="1"/>
</dbReference>
<dbReference type="GO" id="GO:0005829">
    <property type="term" value="C:cytosol"/>
    <property type="evidence" value="ECO:0007669"/>
    <property type="project" value="TreeGrafter"/>
</dbReference>